<organism evidence="1 2">
    <name type="scientific">Sediminibacillus albus</name>
    <dbReference type="NCBI Taxonomy" id="407036"/>
    <lineage>
        <taxon>Bacteria</taxon>
        <taxon>Bacillati</taxon>
        <taxon>Bacillota</taxon>
        <taxon>Bacilli</taxon>
        <taxon>Bacillales</taxon>
        <taxon>Bacillaceae</taxon>
        <taxon>Sediminibacillus</taxon>
    </lineage>
</organism>
<protein>
    <submittedName>
        <fullName evidence="1">Putative rRNA methylase</fullName>
    </submittedName>
</protein>
<dbReference type="AlphaFoldDB" id="A0A1G8Z2F2"/>
<dbReference type="GO" id="GO:0008168">
    <property type="term" value="F:methyltransferase activity"/>
    <property type="evidence" value="ECO:0007669"/>
    <property type="project" value="UniProtKB-KW"/>
</dbReference>
<evidence type="ECO:0000313" key="2">
    <source>
        <dbReference type="Proteomes" id="UP000198694"/>
    </source>
</evidence>
<dbReference type="InterPro" id="IPR010719">
    <property type="entry name" value="MnmM_MeTrfase"/>
</dbReference>
<keyword evidence="1" id="KW-0808">Transferase</keyword>
<dbReference type="PANTHER" id="PTHR35276:SF1">
    <property type="entry name" value="TRNA (MNM(5)S(2)U34)-METHYLTRANSFERASE, CHLOROPLASTIC"/>
    <property type="match status" value="1"/>
</dbReference>
<dbReference type="SUPFAM" id="SSF53335">
    <property type="entry name" value="S-adenosyl-L-methionine-dependent methyltransferases"/>
    <property type="match status" value="1"/>
</dbReference>
<proteinExistence type="predicted"/>
<gene>
    <name evidence="1" type="ORF">SAMN05216243_1960</name>
</gene>
<dbReference type="RefSeq" id="WP_093213429.1">
    <property type="nucleotide sequence ID" value="NZ_FNFL01000002.1"/>
</dbReference>
<dbReference type="Gene3D" id="3.40.50.150">
    <property type="entry name" value="Vaccinia Virus protein VP39"/>
    <property type="match status" value="1"/>
</dbReference>
<keyword evidence="2" id="KW-1185">Reference proteome</keyword>
<dbReference type="Proteomes" id="UP000198694">
    <property type="component" value="Unassembled WGS sequence"/>
</dbReference>
<evidence type="ECO:0000313" key="1">
    <source>
        <dbReference type="EMBL" id="SDK09216.1"/>
    </source>
</evidence>
<dbReference type="OrthoDB" id="9792989at2"/>
<dbReference type="EMBL" id="FNFL01000002">
    <property type="protein sequence ID" value="SDK09216.1"/>
    <property type="molecule type" value="Genomic_DNA"/>
</dbReference>
<reference evidence="1 2" key="1">
    <citation type="submission" date="2016-10" db="EMBL/GenBank/DDBJ databases">
        <authorList>
            <person name="de Groot N.N."/>
        </authorList>
    </citation>
    <scope>NUCLEOTIDE SEQUENCE [LARGE SCALE GENOMIC DNA]</scope>
    <source>
        <strain evidence="1 2">CGMCC 1.6502</strain>
    </source>
</reference>
<dbReference type="Pfam" id="PF06962">
    <property type="entry name" value="rRNA_methylase"/>
    <property type="match status" value="1"/>
</dbReference>
<keyword evidence="1" id="KW-0489">Methyltransferase</keyword>
<accession>A0A1G8Z2F2</accession>
<dbReference type="STRING" id="407036.SAMN05216243_1960"/>
<dbReference type="PANTHER" id="PTHR35276">
    <property type="entry name" value="S-ADENOSYL-L-METHIONINE-DEPENDENT METHYLTRANSFERASES SUPERFAMILY PROTEIN"/>
    <property type="match status" value="1"/>
</dbReference>
<dbReference type="GO" id="GO:0032259">
    <property type="term" value="P:methylation"/>
    <property type="evidence" value="ECO:0007669"/>
    <property type="project" value="UniProtKB-KW"/>
</dbReference>
<sequence length="195" mass="21448">MLQKVIPYAHQLLKEAIYSGDTVIDGTCGNGYDTLFLSNLVGESGTVYAIDIQQAAIENTTSLLKKHQISNTVLLLEDHQYIKRHIPEEASGTIGAAIFNLGYLPGSDKQTITTPESTISAIEAITEILRPGGVIAIVVYYGHKGGEIEKDALLNYAGSLDQKTFHVLKYEFINQKNDPPFLLAIEKRTQPKKTE</sequence>
<name>A0A1G8Z2F2_9BACI</name>
<dbReference type="CDD" id="cd02440">
    <property type="entry name" value="AdoMet_MTases"/>
    <property type="match status" value="1"/>
</dbReference>
<dbReference type="InterPro" id="IPR029063">
    <property type="entry name" value="SAM-dependent_MTases_sf"/>
</dbReference>